<keyword evidence="8 10" id="KW-0030">Aminoacyl-tRNA synthetase</keyword>
<dbReference type="AlphaFoldDB" id="A0A8J8TF15"/>
<comment type="caution">
    <text evidence="13">The sequence shown here is derived from an EMBL/GenBank/DDBJ whole genome shotgun (WGS) entry which is preliminary data.</text>
</comment>
<dbReference type="Pfam" id="PF00749">
    <property type="entry name" value="tRNA-synt_1c"/>
    <property type="match status" value="1"/>
</dbReference>
<comment type="caution">
    <text evidence="10">Lacks conserved residue(s) required for the propagation of feature annotation.</text>
</comment>
<evidence type="ECO:0000256" key="8">
    <source>
        <dbReference type="ARBA" id="ARBA00023146"/>
    </source>
</evidence>
<dbReference type="Gene3D" id="3.40.50.620">
    <property type="entry name" value="HUPs"/>
    <property type="match status" value="1"/>
</dbReference>
<keyword evidence="4 10" id="KW-0436">Ligase</keyword>
<dbReference type="InterPro" id="IPR050132">
    <property type="entry name" value="Gln/Glu-tRNA_Ligase"/>
</dbReference>
<comment type="catalytic activity">
    <reaction evidence="9 10">
        <text>tRNA(Glu) + L-glutamate + ATP = L-glutamyl-tRNA(Glu) + AMP + diphosphate</text>
        <dbReference type="Rhea" id="RHEA:23540"/>
        <dbReference type="Rhea" id="RHEA-COMP:9663"/>
        <dbReference type="Rhea" id="RHEA-COMP:9680"/>
        <dbReference type="ChEBI" id="CHEBI:29985"/>
        <dbReference type="ChEBI" id="CHEBI:30616"/>
        <dbReference type="ChEBI" id="CHEBI:33019"/>
        <dbReference type="ChEBI" id="CHEBI:78442"/>
        <dbReference type="ChEBI" id="CHEBI:78520"/>
        <dbReference type="ChEBI" id="CHEBI:456215"/>
        <dbReference type="EC" id="6.1.1.17"/>
    </reaction>
</comment>
<dbReference type="InterPro" id="IPR020058">
    <property type="entry name" value="Glu/Gln-tRNA-synth_Ib_cat-dom"/>
</dbReference>
<dbReference type="Pfam" id="PF03950">
    <property type="entry name" value="tRNA-synt_1c_C"/>
    <property type="match status" value="1"/>
</dbReference>
<keyword evidence="5 10" id="KW-0547">Nucleotide-binding</keyword>
<accession>A0A8J8TF15</accession>
<dbReference type="GO" id="GO:0043604">
    <property type="term" value="P:amide biosynthetic process"/>
    <property type="evidence" value="ECO:0007669"/>
    <property type="project" value="TreeGrafter"/>
</dbReference>
<dbReference type="InterPro" id="IPR011035">
    <property type="entry name" value="Ribosomal_bL25/Gln-tRNA_synth"/>
</dbReference>
<evidence type="ECO:0000256" key="10">
    <source>
        <dbReference type="HAMAP-Rule" id="MF_02076"/>
    </source>
</evidence>
<evidence type="ECO:0000313" key="13">
    <source>
        <dbReference type="EMBL" id="TQS83655.1"/>
    </source>
</evidence>
<dbReference type="GO" id="GO:0005829">
    <property type="term" value="C:cytosol"/>
    <property type="evidence" value="ECO:0007669"/>
    <property type="project" value="TreeGrafter"/>
</dbReference>
<dbReference type="NCBIfam" id="TIGR00463">
    <property type="entry name" value="gltX_arch"/>
    <property type="match status" value="1"/>
</dbReference>
<dbReference type="GO" id="GO:0004818">
    <property type="term" value="F:glutamate-tRNA ligase activity"/>
    <property type="evidence" value="ECO:0007669"/>
    <property type="project" value="UniProtKB-UniRule"/>
</dbReference>
<organism evidence="13 14">
    <name type="scientific">Candidatus Methanomassiliicoccus intestinalis</name>
    <dbReference type="NCBI Taxonomy" id="1406512"/>
    <lineage>
        <taxon>Archaea</taxon>
        <taxon>Methanobacteriati</taxon>
        <taxon>Thermoplasmatota</taxon>
        <taxon>Thermoplasmata</taxon>
        <taxon>Methanomassiliicoccales</taxon>
        <taxon>Methanomassiliicoccaceae</taxon>
        <taxon>Methanomassiliicoccus</taxon>
    </lineage>
</organism>
<evidence type="ECO:0000256" key="7">
    <source>
        <dbReference type="ARBA" id="ARBA00022917"/>
    </source>
</evidence>
<evidence type="ECO:0000313" key="14">
    <source>
        <dbReference type="Proteomes" id="UP000752814"/>
    </source>
</evidence>
<dbReference type="InterPro" id="IPR001412">
    <property type="entry name" value="aa-tRNA-synth_I_CS"/>
</dbReference>
<dbReference type="GO" id="GO:0005524">
    <property type="term" value="F:ATP binding"/>
    <property type="evidence" value="ECO:0007669"/>
    <property type="project" value="UniProtKB-UniRule"/>
</dbReference>
<evidence type="ECO:0000256" key="1">
    <source>
        <dbReference type="ARBA" id="ARBA00004496"/>
    </source>
</evidence>
<dbReference type="RefSeq" id="WP_400256630.1">
    <property type="nucleotide sequence ID" value="NZ_CAYAYE010000018.1"/>
</dbReference>
<dbReference type="SUPFAM" id="SSF52374">
    <property type="entry name" value="Nucleotidylyl transferase"/>
    <property type="match status" value="1"/>
</dbReference>
<dbReference type="InterPro" id="IPR004526">
    <property type="entry name" value="Glu-tRNA-synth_arc/euk"/>
</dbReference>
<proteinExistence type="inferred from homology"/>
<evidence type="ECO:0000256" key="2">
    <source>
        <dbReference type="ARBA" id="ARBA00008927"/>
    </source>
</evidence>
<dbReference type="Proteomes" id="UP000752814">
    <property type="component" value="Unassembled WGS sequence"/>
</dbReference>
<dbReference type="InterPro" id="IPR020059">
    <property type="entry name" value="Glu/Gln-tRNA-synth_Ib_codon-bd"/>
</dbReference>
<dbReference type="InterPro" id="IPR014729">
    <property type="entry name" value="Rossmann-like_a/b/a_fold"/>
</dbReference>
<evidence type="ECO:0000259" key="12">
    <source>
        <dbReference type="Pfam" id="PF03950"/>
    </source>
</evidence>
<evidence type="ECO:0000256" key="4">
    <source>
        <dbReference type="ARBA" id="ARBA00022598"/>
    </source>
</evidence>
<evidence type="ECO:0000256" key="3">
    <source>
        <dbReference type="ARBA" id="ARBA00022490"/>
    </source>
</evidence>
<feature type="domain" description="Glutamyl/glutaminyl-tRNA synthetase class Ib catalytic" evidence="11">
    <location>
        <begin position="99"/>
        <end position="403"/>
    </location>
</feature>
<name>A0A8J8TF15_9ARCH</name>
<dbReference type="GO" id="GO:0032991">
    <property type="term" value="C:protein-containing complex"/>
    <property type="evidence" value="ECO:0007669"/>
    <property type="project" value="UniProtKB-ARBA"/>
</dbReference>
<gene>
    <name evidence="10" type="primary">gltX</name>
    <name evidence="13" type="ORF">A3207_08725</name>
</gene>
<sequence length="559" mass="63308">MSADLREIVRKYALQNAALHKGSANPKAVVGKVMGEVPELRSRSKEVSAAAEEICAELCGMDLDDIIAETESINPDLLKKTKSEKKDVMIDLPDTENGVVMRMAPGPSGPLHIGHTRVAIINDYYVKKYKGKYINRLEDTNPEKIDPDAYKMIPEDLEWLGVHVDETVIQSDRFEIYYDIARKLIDMGQAYVCTCNGDDWRKLKEQKKACPCRSQSPEEAHELFDKMLAHGFGEGEAVLVVKTDLDHPNPAVRDFVGLRINDTAVHPRTGTRYVVYPMMNLSVAVDDHLLGLTHVIRGKDHLNNTIRQEYIFKYFGWKKPWYHHYGFVKIPDSILKTSTVGAGIKNGEYTGWDDVRLGTVRAIAKRGIQSDAIRNYWLDVGMKDVDIEFSWDNLYAFNRQILDPVTDRYFFVDNPEVIEIKGVDSLKECAPLHPDHPERGVRDSVITTPIKVCMTPEDVKGFQERGTVRLKDLCNLKWENGEAVYTGTDHSVLKEGVKISHWAPVDGKDCEVLMPDGTVKKGICEDIRKEDLGKVVQFERFGFARIGKMGDKIEAYFTQ</sequence>
<dbReference type="InterPro" id="IPR020056">
    <property type="entry name" value="Rbsml_bL25/Gln-tRNA_synth_N"/>
</dbReference>
<dbReference type="NCBIfam" id="NF003169">
    <property type="entry name" value="PRK04156.1"/>
    <property type="match status" value="1"/>
</dbReference>
<dbReference type="InterPro" id="IPR000924">
    <property type="entry name" value="Glu/Gln-tRNA-synth"/>
</dbReference>
<feature type="domain" description="Glutamyl/glutaminyl-tRNA synthetase class Ib anti-codon binding" evidence="12">
    <location>
        <begin position="407"/>
        <end position="481"/>
    </location>
</feature>
<reference evidence="13" key="1">
    <citation type="submission" date="2016-03" db="EMBL/GenBank/DDBJ databases">
        <authorList>
            <person name="Borrel G."/>
            <person name="Mccann A."/>
            <person name="O'Toole P.W."/>
        </authorList>
    </citation>
    <scope>NUCLEOTIDE SEQUENCE</scope>
    <source>
        <strain evidence="13">183</strain>
    </source>
</reference>
<evidence type="ECO:0000256" key="9">
    <source>
        <dbReference type="ARBA" id="ARBA00048351"/>
    </source>
</evidence>
<evidence type="ECO:0000259" key="11">
    <source>
        <dbReference type="Pfam" id="PF00749"/>
    </source>
</evidence>
<evidence type="ECO:0000256" key="6">
    <source>
        <dbReference type="ARBA" id="ARBA00022840"/>
    </source>
</evidence>
<dbReference type="SUPFAM" id="SSF50715">
    <property type="entry name" value="Ribosomal protein L25-like"/>
    <property type="match status" value="1"/>
</dbReference>
<keyword evidence="7 10" id="KW-0648">Protein biosynthesis</keyword>
<keyword evidence="6 10" id="KW-0067">ATP-binding</keyword>
<dbReference type="PRINTS" id="PR00987">
    <property type="entry name" value="TRNASYNTHGLU"/>
</dbReference>
<comment type="subcellular location">
    <subcellularLocation>
        <location evidence="1 10">Cytoplasm</location>
    </subcellularLocation>
</comment>
<dbReference type="EC" id="6.1.1.17" evidence="10"/>
<dbReference type="PROSITE" id="PS00178">
    <property type="entry name" value="AA_TRNA_LIGASE_I"/>
    <property type="match status" value="1"/>
</dbReference>
<dbReference type="PANTHER" id="PTHR43097">
    <property type="entry name" value="GLUTAMINE-TRNA LIGASE"/>
    <property type="match status" value="1"/>
</dbReference>
<dbReference type="PANTHER" id="PTHR43097:SF5">
    <property type="entry name" value="GLUTAMATE--TRNA LIGASE"/>
    <property type="match status" value="1"/>
</dbReference>
<dbReference type="Gene3D" id="2.40.240.100">
    <property type="match status" value="1"/>
</dbReference>
<comment type="similarity">
    <text evidence="2 10">Belongs to the class-I aminoacyl-tRNA synthetase family. Glutamate--tRNA ligase type 2 subfamily.</text>
</comment>
<dbReference type="HAMAP" id="MF_02076">
    <property type="entry name" value="Glu_tRNA_synth_type2"/>
    <property type="match status" value="1"/>
</dbReference>
<evidence type="ECO:0000256" key="5">
    <source>
        <dbReference type="ARBA" id="ARBA00022741"/>
    </source>
</evidence>
<protein>
    <recommendedName>
        <fullName evidence="10">Glutamate--tRNA ligase</fullName>
        <ecNumber evidence="10">6.1.1.17</ecNumber>
    </recommendedName>
    <alternativeName>
        <fullName evidence="10">Glutamyl-tRNA synthetase</fullName>
        <shortName evidence="10">GluRS</shortName>
    </alternativeName>
</protein>
<dbReference type="EMBL" id="LVVT01000008">
    <property type="protein sequence ID" value="TQS83655.1"/>
    <property type="molecule type" value="Genomic_DNA"/>
</dbReference>
<dbReference type="Gene3D" id="2.40.240.10">
    <property type="entry name" value="Ribosomal Protein L25, Chain P"/>
    <property type="match status" value="1"/>
</dbReference>
<dbReference type="GO" id="GO:0006424">
    <property type="term" value="P:glutamyl-tRNA aminoacylation"/>
    <property type="evidence" value="ECO:0007669"/>
    <property type="project" value="UniProtKB-UniRule"/>
</dbReference>
<keyword evidence="3 10" id="KW-0963">Cytoplasm</keyword>
<comment type="function">
    <text evidence="10">Catalyzes the attachment of glutamate to tRNA(Glu) in a two-step reaction: glutamate is first activated by ATP to form Glu-AMP and then transferred to the acceptor end of tRNA(Glu).</text>
</comment>